<reference evidence="1" key="2">
    <citation type="submission" date="2013-04" db="UniProtKB">
        <authorList>
            <consortium name="EnsemblPlants"/>
        </authorList>
    </citation>
    <scope>IDENTIFICATION</scope>
</reference>
<name>J3MWV2_ORYBR</name>
<evidence type="ECO:0000313" key="1">
    <source>
        <dbReference type="EnsemblPlants" id="OB09G14810.1"/>
    </source>
</evidence>
<dbReference type="AlphaFoldDB" id="J3MWV2"/>
<dbReference type="Proteomes" id="UP000006038">
    <property type="component" value="Chromosome 9"/>
</dbReference>
<proteinExistence type="predicted"/>
<protein>
    <submittedName>
        <fullName evidence="1">Uncharacterized protein</fullName>
    </submittedName>
</protein>
<organism evidence="1">
    <name type="scientific">Oryza brachyantha</name>
    <name type="common">malo sina</name>
    <dbReference type="NCBI Taxonomy" id="4533"/>
    <lineage>
        <taxon>Eukaryota</taxon>
        <taxon>Viridiplantae</taxon>
        <taxon>Streptophyta</taxon>
        <taxon>Embryophyta</taxon>
        <taxon>Tracheophyta</taxon>
        <taxon>Spermatophyta</taxon>
        <taxon>Magnoliopsida</taxon>
        <taxon>Liliopsida</taxon>
        <taxon>Poales</taxon>
        <taxon>Poaceae</taxon>
        <taxon>BOP clade</taxon>
        <taxon>Oryzoideae</taxon>
        <taxon>Oryzeae</taxon>
        <taxon>Oryzinae</taxon>
        <taxon>Oryza</taxon>
    </lineage>
</organism>
<evidence type="ECO:0000313" key="2">
    <source>
        <dbReference type="Proteomes" id="UP000006038"/>
    </source>
</evidence>
<dbReference type="Gramene" id="OB09G14810.1">
    <property type="protein sequence ID" value="OB09G14810.1"/>
    <property type="gene ID" value="OB09G14810"/>
</dbReference>
<accession>J3MWV2</accession>
<sequence>MLVWDPQAYDSPPCATYPRWKQSSRSPGNVVELLTHGSTSRAIGVGGCRQLVCHCLLFVRSKGDDYDEIDRTEQGYLCFPYLTKE</sequence>
<keyword evidence="2" id="KW-1185">Reference proteome</keyword>
<reference evidence="1" key="1">
    <citation type="journal article" date="2013" name="Nat. Commun.">
        <title>Whole-genome sequencing of Oryza brachyantha reveals mechanisms underlying Oryza genome evolution.</title>
        <authorList>
            <person name="Chen J."/>
            <person name="Huang Q."/>
            <person name="Gao D."/>
            <person name="Wang J."/>
            <person name="Lang Y."/>
            <person name="Liu T."/>
            <person name="Li B."/>
            <person name="Bai Z."/>
            <person name="Luis Goicoechea J."/>
            <person name="Liang C."/>
            <person name="Chen C."/>
            <person name="Zhang W."/>
            <person name="Sun S."/>
            <person name="Liao Y."/>
            <person name="Zhang X."/>
            <person name="Yang L."/>
            <person name="Song C."/>
            <person name="Wang M."/>
            <person name="Shi J."/>
            <person name="Liu G."/>
            <person name="Liu J."/>
            <person name="Zhou H."/>
            <person name="Zhou W."/>
            <person name="Yu Q."/>
            <person name="An N."/>
            <person name="Chen Y."/>
            <person name="Cai Q."/>
            <person name="Wang B."/>
            <person name="Liu B."/>
            <person name="Min J."/>
            <person name="Huang Y."/>
            <person name="Wu H."/>
            <person name="Li Z."/>
            <person name="Zhang Y."/>
            <person name="Yin Y."/>
            <person name="Song W."/>
            <person name="Jiang J."/>
            <person name="Jackson S.A."/>
            <person name="Wing R.A."/>
            <person name="Wang J."/>
            <person name="Chen M."/>
        </authorList>
    </citation>
    <scope>NUCLEOTIDE SEQUENCE [LARGE SCALE GENOMIC DNA]</scope>
    <source>
        <strain evidence="1">cv. IRGC 101232</strain>
    </source>
</reference>
<dbReference type="HOGENOM" id="CLU_2516277_0_0_1"/>
<dbReference type="EnsemblPlants" id="OB09G14810.1">
    <property type="protein sequence ID" value="OB09G14810.1"/>
    <property type="gene ID" value="OB09G14810"/>
</dbReference>